<keyword evidence="4" id="KW-1185">Reference proteome</keyword>
<dbReference type="AlphaFoldDB" id="A0AAD4L7I9"/>
<evidence type="ECO:0000313" key="4">
    <source>
        <dbReference type="Proteomes" id="UP001201163"/>
    </source>
</evidence>
<keyword evidence="2" id="KW-1133">Transmembrane helix</keyword>
<keyword evidence="2" id="KW-0812">Transmembrane</keyword>
<evidence type="ECO:0000256" key="2">
    <source>
        <dbReference type="SAM" id="Phobius"/>
    </source>
</evidence>
<organism evidence="3 4">
    <name type="scientific">Lactarius akahatsu</name>
    <dbReference type="NCBI Taxonomy" id="416441"/>
    <lineage>
        <taxon>Eukaryota</taxon>
        <taxon>Fungi</taxon>
        <taxon>Dikarya</taxon>
        <taxon>Basidiomycota</taxon>
        <taxon>Agaricomycotina</taxon>
        <taxon>Agaricomycetes</taxon>
        <taxon>Russulales</taxon>
        <taxon>Russulaceae</taxon>
        <taxon>Lactarius</taxon>
    </lineage>
</organism>
<protein>
    <submittedName>
        <fullName evidence="3">Uncharacterized protein</fullName>
    </submittedName>
</protein>
<reference evidence="3" key="1">
    <citation type="submission" date="2022-01" db="EMBL/GenBank/DDBJ databases">
        <title>Comparative genomics reveals a dynamic genome evolution in the ectomycorrhizal milk-cap (Lactarius) mushrooms.</title>
        <authorList>
            <consortium name="DOE Joint Genome Institute"/>
            <person name="Lebreton A."/>
            <person name="Tang N."/>
            <person name="Kuo A."/>
            <person name="LaButti K."/>
            <person name="Drula E."/>
            <person name="Barry K."/>
            <person name="Clum A."/>
            <person name="Lipzen A."/>
            <person name="Mousain D."/>
            <person name="Ng V."/>
            <person name="Wang R."/>
            <person name="Wang X."/>
            <person name="Dai Y."/>
            <person name="Henrissat B."/>
            <person name="Grigoriev I.V."/>
            <person name="Guerin-Laguette A."/>
            <person name="Yu F."/>
            <person name="Martin F.M."/>
        </authorList>
    </citation>
    <scope>NUCLEOTIDE SEQUENCE</scope>
    <source>
        <strain evidence="3">QP</strain>
    </source>
</reference>
<evidence type="ECO:0000313" key="3">
    <source>
        <dbReference type="EMBL" id="KAH8981486.1"/>
    </source>
</evidence>
<comment type="caution">
    <text evidence="3">The sequence shown here is derived from an EMBL/GenBank/DDBJ whole genome shotgun (WGS) entry which is preliminary data.</text>
</comment>
<evidence type="ECO:0000256" key="1">
    <source>
        <dbReference type="SAM" id="MobiDB-lite"/>
    </source>
</evidence>
<dbReference type="EMBL" id="JAKELL010000116">
    <property type="protein sequence ID" value="KAH8981486.1"/>
    <property type="molecule type" value="Genomic_DNA"/>
</dbReference>
<name>A0AAD4L7I9_9AGAM</name>
<sequence length="592" mass="65744">MPATSTGTRKVNPQTVESSVQSEKLNTRACRKKAVKRQRTFRIGGGTYGACNDDHCSKEEGLTAQAGPSRQKQAIRCPQKRLMLLVLTLSTNLTVPILVSLLLRLLEGSMITSSLTRLCGNLFWDPYGSKSSIRHLLCETHLIHNVSDTPLARNYYTCRVVSTPSMRTQSGVGLHLEYPSLQTAPGKISSKTNLTPGSPQKSKNCSVPWILPVRCSATSPKAPLNVYFPPAPEIHHLRPVSSATSRLHPQRVPEGPHFLTSGRSIGDAAGISTEWGEGSEPGVSERGSQYSQRNSSAAGSIWPKQQVVRRREETRLKEEDAQGLETAAQKAFAWVQSLEARGGRIHDAAVQAEARAKRMDTMIWKEAEMLCQQAETAKRKRVGMARRGITVRHAEVGRKERQSRRDEAEPSMKEGVVRNKGQEAIRVGEEVQRRKTEIKQSDEKPSKRRAAKDQVARKGVVASAWEKLKGRISRHPHIHKQNLSRIRQYKNNEFDGDGTGVGPGSSSEADPDPETSTPAFVPVPSSRRVRRRRSTIKATHGKGRQELRSKSRIVASVRTTSSGISLQYTVKSVHSYKERMNRGPGGYYRHKR</sequence>
<dbReference type="Proteomes" id="UP001201163">
    <property type="component" value="Unassembled WGS sequence"/>
</dbReference>
<feature type="transmembrane region" description="Helical" evidence="2">
    <location>
        <begin position="82"/>
        <end position="106"/>
    </location>
</feature>
<feature type="compositionally biased region" description="Polar residues" evidence="1">
    <location>
        <begin position="286"/>
        <end position="298"/>
    </location>
</feature>
<feature type="compositionally biased region" description="Polar residues" evidence="1">
    <location>
        <begin position="504"/>
        <end position="518"/>
    </location>
</feature>
<feature type="region of interest" description="Disordered" evidence="1">
    <location>
        <begin position="275"/>
        <end position="301"/>
    </location>
</feature>
<accession>A0AAD4L7I9</accession>
<feature type="region of interest" description="Disordered" evidence="1">
    <location>
        <begin position="396"/>
        <end position="460"/>
    </location>
</feature>
<proteinExistence type="predicted"/>
<keyword evidence="2" id="KW-0472">Membrane</keyword>
<feature type="region of interest" description="Disordered" evidence="1">
    <location>
        <begin position="491"/>
        <end position="554"/>
    </location>
</feature>
<feature type="region of interest" description="Disordered" evidence="1">
    <location>
        <begin position="1"/>
        <end position="23"/>
    </location>
</feature>
<gene>
    <name evidence="3" type="ORF">EDB92DRAFT_2106947</name>
</gene>
<feature type="compositionally biased region" description="Basic and acidic residues" evidence="1">
    <location>
        <begin position="396"/>
        <end position="456"/>
    </location>
</feature>
<feature type="compositionally biased region" description="Basic residues" evidence="1">
    <location>
        <begin position="527"/>
        <end position="542"/>
    </location>
</feature>